<accession>A0ABU7AZZ8</accession>
<organism evidence="2 3">
    <name type="scientific">Ataeniobius toweri</name>
    <dbReference type="NCBI Taxonomy" id="208326"/>
    <lineage>
        <taxon>Eukaryota</taxon>
        <taxon>Metazoa</taxon>
        <taxon>Chordata</taxon>
        <taxon>Craniata</taxon>
        <taxon>Vertebrata</taxon>
        <taxon>Euteleostomi</taxon>
        <taxon>Actinopterygii</taxon>
        <taxon>Neopterygii</taxon>
        <taxon>Teleostei</taxon>
        <taxon>Neoteleostei</taxon>
        <taxon>Acanthomorphata</taxon>
        <taxon>Ovalentaria</taxon>
        <taxon>Atherinomorphae</taxon>
        <taxon>Cyprinodontiformes</taxon>
        <taxon>Goodeidae</taxon>
        <taxon>Ataeniobius</taxon>
    </lineage>
</organism>
<proteinExistence type="predicted"/>
<dbReference type="EMBL" id="JAHUTI010036106">
    <property type="protein sequence ID" value="MED6243806.1"/>
    <property type="molecule type" value="Genomic_DNA"/>
</dbReference>
<keyword evidence="3" id="KW-1185">Reference proteome</keyword>
<comment type="caution">
    <text evidence="2">The sequence shown here is derived from an EMBL/GenBank/DDBJ whole genome shotgun (WGS) entry which is preliminary data.</text>
</comment>
<sequence>MRDSRTVSRPQTGACSAVPMERPDPLHHRKESSAQAQVEDQKDYMKKLEERLAQNNVQDVSRGLKNISEFGQSVRRTADGDQCWADELNYYFNRFSFPPTLSPPSPGDPSARSLHVFRVYTWVLSRYSGFLPQSITVM</sequence>
<name>A0ABU7AZZ8_9TELE</name>
<dbReference type="Proteomes" id="UP001345963">
    <property type="component" value="Unassembled WGS sequence"/>
</dbReference>
<feature type="region of interest" description="Disordered" evidence="1">
    <location>
        <begin position="1"/>
        <end position="41"/>
    </location>
</feature>
<evidence type="ECO:0000313" key="2">
    <source>
        <dbReference type="EMBL" id="MED6243806.1"/>
    </source>
</evidence>
<gene>
    <name evidence="2" type="ORF">ATANTOWER_027213</name>
</gene>
<evidence type="ECO:0000313" key="3">
    <source>
        <dbReference type="Proteomes" id="UP001345963"/>
    </source>
</evidence>
<protein>
    <submittedName>
        <fullName evidence="2">Uncharacterized protein</fullName>
    </submittedName>
</protein>
<reference evidence="2 3" key="1">
    <citation type="submission" date="2021-07" db="EMBL/GenBank/DDBJ databases">
        <authorList>
            <person name="Palmer J.M."/>
        </authorList>
    </citation>
    <scope>NUCLEOTIDE SEQUENCE [LARGE SCALE GENOMIC DNA]</scope>
    <source>
        <strain evidence="2 3">AT_MEX2019</strain>
        <tissue evidence="2">Muscle</tissue>
    </source>
</reference>
<evidence type="ECO:0000256" key="1">
    <source>
        <dbReference type="SAM" id="MobiDB-lite"/>
    </source>
</evidence>